<evidence type="ECO:0000256" key="9">
    <source>
        <dbReference type="ARBA" id="ARBA00034617"/>
    </source>
</evidence>
<evidence type="ECO:0000259" key="13">
    <source>
        <dbReference type="PROSITE" id="PS51198"/>
    </source>
</evidence>
<feature type="binding site" evidence="12">
    <location>
        <begin position="23"/>
        <end position="30"/>
    </location>
    <ligand>
        <name>ATP</name>
        <dbReference type="ChEBI" id="CHEBI:30616"/>
    </ligand>
</feature>
<keyword evidence="3 11" id="KW-0547">Nucleotide-binding</keyword>
<dbReference type="GO" id="GO:0016787">
    <property type="term" value="F:hydrolase activity"/>
    <property type="evidence" value="ECO:0007669"/>
    <property type="project" value="UniProtKB-UniRule"/>
</dbReference>
<dbReference type="RefSeq" id="WP_117001274.1">
    <property type="nucleotide sequence ID" value="NZ_BMJS01000001.1"/>
</dbReference>
<evidence type="ECO:0000256" key="10">
    <source>
        <dbReference type="ARBA" id="ARBA00048988"/>
    </source>
</evidence>
<feature type="domain" description="UvrD-like helicase C-terminal" evidence="14">
    <location>
        <begin position="281"/>
        <end position="585"/>
    </location>
</feature>
<keyword evidence="6 11" id="KW-0067">ATP-binding</keyword>
<accession>A0A8J3E808</accession>
<evidence type="ECO:0000256" key="3">
    <source>
        <dbReference type="ARBA" id="ARBA00022741"/>
    </source>
</evidence>
<evidence type="ECO:0000256" key="4">
    <source>
        <dbReference type="ARBA" id="ARBA00022801"/>
    </source>
</evidence>
<dbReference type="GO" id="GO:0005524">
    <property type="term" value="F:ATP binding"/>
    <property type="evidence" value="ECO:0007669"/>
    <property type="project" value="UniProtKB-UniRule"/>
</dbReference>
<name>A0A8J3E808_9GAMM</name>
<evidence type="ECO:0000256" key="5">
    <source>
        <dbReference type="ARBA" id="ARBA00022806"/>
    </source>
</evidence>
<evidence type="ECO:0000256" key="1">
    <source>
        <dbReference type="ARBA" id="ARBA00009922"/>
    </source>
</evidence>
<dbReference type="SUPFAM" id="SSF52540">
    <property type="entry name" value="P-loop containing nucleoside triphosphate hydrolases"/>
    <property type="match status" value="1"/>
</dbReference>
<comment type="catalytic activity">
    <reaction evidence="10 11">
        <text>ATP + H2O = ADP + phosphate + H(+)</text>
        <dbReference type="Rhea" id="RHEA:13065"/>
        <dbReference type="ChEBI" id="CHEBI:15377"/>
        <dbReference type="ChEBI" id="CHEBI:15378"/>
        <dbReference type="ChEBI" id="CHEBI:30616"/>
        <dbReference type="ChEBI" id="CHEBI:43474"/>
        <dbReference type="ChEBI" id="CHEBI:456216"/>
        <dbReference type="EC" id="5.6.2.4"/>
    </reaction>
</comment>
<keyword evidence="5 11" id="KW-0347">Helicase</keyword>
<dbReference type="PROSITE" id="PS51198">
    <property type="entry name" value="UVRD_HELICASE_ATP_BIND"/>
    <property type="match status" value="1"/>
</dbReference>
<evidence type="ECO:0000259" key="14">
    <source>
        <dbReference type="PROSITE" id="PS51217"/>
    </source>
</evidence>
<dbReference type="EMBL" id="BMJS01000001">
    <property type="protein sequence ID" value="GGF87703.1"/>
    <property type="molecule type" value="Genomic_DNA"/>
</dbReference>
<comment type="catalytic activity">
    <reaction evidence="9 11">
        <text>Couples ATP hydrolysis with the unwinding of duplex DNA by translocating in the 3'-5' direction.</text>
        <dbReference type="EC" id="5.6.2.4"/>
    </reaction>
</comment>
<dbReference type="InterPro" id="IPR000212">
    <property type="entry name" value="DNA_helicase_UvrD/REP"/>
</dbReference>
<comment type="subunit">
    <text evidence="11">Homodimer.</text>
</comment>
<dbReference type="EC" id="5.6.2.4" evidence="11"/>
<gene>
    <name evidence="11 15" type="primary">rep</name>
    <name evidence="15" type="ORF">GCM10010995_01160</name>
</gene>
<dbReference type="PANTHER" id="PTHR11070">
    <property type="entry name" value="UVRD / RECB / PCRA DNA HELICASE FAMILY MEMBER"/>
    <property type="match status" value="1"/>
</dbReference>
<dbReference type="GO" id="GO:0043138">
    <property type="term" value="F:3'-5' DNA helicase activity"/>
    <property type="evidence" value="ECO:0007669"/>
    <property type="project" value="UniProtKB-UniRule"/>
</dbReference>
<dbReference type="HAMAP" id="MF_01920">
    <property type="entry name" value="Helicase_Rep"/>
    <property type="match status" value="1"/>
</dbReference>
<comment type="similarity">
    <text evidence="1 11">Belongs to the helicase family. UvrD subfamily.</text>
</comment>
<dbReference type="Gene3D" id="1.10.10.160">
    <property type="match status" value="1"/>
</dbReference>
<reference evidence="15" key="2">
    <citation type="submission" date="2020-09" db="EMBL/GenBank/DDBJ databases">
        <authorList>
            <person name="Sun Q."/>
            <person name="Zhou Y."/>
        </authorList>
    </citation>
    <scope>NUCLEOTIDE SEQUENCE</scope>
    <source>
        <strain evidence="15">CGMCC 1.15758</strain>
    </source>
</reference>
<comment type="function">
    <text evidence="11">Rep helicase is a single-stranded DNA-dependent ATPase involved in DNA replication; it can initiate unwinding at a nick in the DNA. It binds to the single-stranded DNA and acts in a progressive fashion along the DNA in the 3' to 5' direction.</text>
</comment>
<proteinExistence type="inferred from homology"/>
<dbReference type="Gene3D" id="3.40.50.300">
    <property type="entry name" value="P-loop containing nucleotide triphosphate hydrolases"/>
    <property type="match status" value="2"/>
</dbReference>
<dbReference type="OrthoDB" id="9806690at2"/>
<dbReference type="AlphaFoldDB" id="A0A8J3E808"/>
<dbReference type="InterPro" id="IPR014017">
    <property type="entry name" value="DNA_helicase_UvrD-like_C"/>
</dbReference>
<dbReference type="Proteomes" id="UP000636949">
    <property type="component" value="Unassembled WGS sequence"/>
</dbReference>
<evidence type="ECO:0000256" key="6">
    <source>
        <dbReference type="ARBA" id="ARBA00022840"/>
    </source>
</evidence>
<evidence type="ECO:0000256" key="12">
    <source>
        <dbReference type="PROSITE-ProRule" id="PRU00560"/>
    </source>
</evidence>
<sequence length="690" mass="79638">MRQLNPEQQQAVEYISGPLLVLAGAGSGKTSVITEKIAYLIQKCHYKAHSILAVTFTNKAAKEMKSRVQSRLEGENTRGLRISTFHNLGLTLLRKHHALLGYKANFTLFDEQDAITLIHEIAYSAFQSTKQAAAEFKQQISLWKNALLTPTEVMLTGNDHLKQAHEVYIQYQKYLKAYNAVDFDDLIFIPVQLLKKHPEVKEYWQQRFHYVLIDEYQDTNESQYKLMQLLVSQRQQFTVVGDDDQSIYAWRGARPENLSLLQQDYPKLKVVKLEQNYRSSGRILHAANTLIDNNPHLFTKKLWSAHHYGEPIRVLVTKSEEDEAQRIASEIMTHKVNHNTHFKDYAVLIRGNHQSFLIERYFQLYKIPYAISGGSSFFAKTEIKDALAYFKLLVNDQDDCAFLRVINTPRREIGPSTLEKLGEYATSRHISLFNAIDEMGLTQVLKPIAIEKLKVFKQFIYDYQRKIKDVHHLATHLIHMMEAINYHTWLVDNTNSLAQAEKRYKNVLDLIGWICEKKEDSNAGDIADLDETTEIENTENSESQSVEINFAETINRMLLLDIIDREQEQKEDEKVQILTVHASKGLEYPHVYVMGVEEGLLPHQQSIDDDFVEEERRLAYVAITRAKHTLTLTLTKMRKKFGETIPSKPSRFIDELPQDDLSWSGKSESTQAERKTLAKSNLSLLKGRFS</sequence>
<keyword evidence="7 11" id="KW-0238">DNA-binding</keyword>
<dbReference type="GO" id="GO:0000725">
    <property type="term" value="P:recombinational repair"/>
    <property type="evidence" value="ECO:0007669"/>
    <property type="project" value="TreeGrafter"/>
</dbReference>
<evidence type="ECO:0000313" key="16">
    <source>
        <dbReference type="Proteomes" id="UP000636949"/>
    </source>
</evidence>
<protein>
    <recommendedName>
        <fullName evidence="11">ATP-dependent DNA helicase Rep</fullName>
        <ecNumber evidence="11">5.6.2.4</ecNumber>
    </recommendedName>
    <alternativeName>
        <fullName evidence="11">DNA 3'-5' helicase Rep</fullName>
    </alternativeName>
</protein>
<dbReference type="CDD" id="cd18807">
    <property type="entry name" value="SF1_C_UvrD"/>
    <property type="match status" value="1"/>
</dbReference>
<dbReference type="GO" id="GO:0006260">
    <property type="term" value="P:DNA replication"/>
    <property type="evidence" value="ECO:0007669"/>
    <property type="project" value="UniProtKB-UniRule"/>
</dbReference>
<reference evidence="15" key="1">
    <citation type="journal article" date="2014" name="Int. J. Syst. Evol. Microbiol.">
        <title>Complete genome sequence of Corynebacterium casei LMG S-19264T (=DSM 44701T), isolated from a smear-ripened cheese.</title>
        <authorList>
            <consortium name="US DOE Joint Genome Institute (JGI-PGF)"/>
            <person name="Walter F."/>
            <person name="Albersmeier A."/>
            <person name="Kalinowski J."/>
            <person name="Ruckert C."/>
        </authorList>
    </citation>
    <scope>NUCLEOTIDE SEQUENCE</scope>
    <source>
        <strain evidence="15">CGMCC 1.15758</strain>
    </source>
</reference>
<keyword evidence="2 11" id="KW-0235">DNA replication</keyword>
<dbReference type="PANTHER" id="PTHR11070:SF64">
    <property type="entry name" value="ATP-DEPENDENT DNA HELICASE REP"/>
    <property type="match status" value="1"/>
</dbReference>
<dbReference type="GO" id="GO:0003697">
    <property type="term" value="F:single-stranded DNA binding"/>
    <property type="evidence" value="ECO:0007669"/>
    <property type="project" value="UniProtKB-UniRule"/>
</dbReference>
<keyword evidence="8 11" id="KW-0413">Isomerase</keyword>
<dbReference type="InterPro" id="IPR013986">
    <property type="entry name" value="DExx_box_DNA_helicase_dom_sf"/>
</dbReference>
<dbReference type="InterPro" id="IPR027417">
    <property type="entry name" value="P-loop_NTPase"/>
</dbReference>
<evidence type="ECO:0000256" key="8">
    <source>
        <dbReference type="ARBA" id="ARBA00023235"/>
    </source>
</evidence>
<evidence type="ECO:0000256" key="7">
    <source>
        <dbReference type="ARBA" id="ARBA00023125"/>
    </source>
</evidence>
<dbReference type="InterPro" id="IPR005752">
    <property type="entry name" value="Helicase_Rep"/>
</dbReference>
<dbReference type="GO" id="GO:0005829">
    <property type="term" value="C:cytosol"/>
    <property type="evidence" value="ECO:0007669"/>
    <property type="project" value="TreeGrafter"/>
</dbReference>
<dbReference type="Pfam" id="PF00580">
    <property type="entry name" value="UvrD-helicase"/>
    <property type="match status" value="1"/>
</dbReference>
<evidence type="ECO:0000256" key="2">
    <source>
        <dbReference type="ARBA" id="ARBA00022705"/>
    </source>
</evidence>
<comment type="caution">
    <text evidence="15">The sequence shown here is derived from an EMBL/GenBank/DDBJ whole genome shotgun (WGS) entry which is preliminary data.</text>
</comment>
<feature type="domain" description="UvrD-like helicase ATP-binding" evidence="13">
    <location>
        <begin position="2"/>
        <end position="280"/>
    </location>
</feature>
<keyword evidence="16" id="KW-1185">Reference proteome</keyword>
<evidence type="ECO:0000256" key="11">
    <source>
        <dbReference type="HAMAP-Rule" id="MF_01920"/>
    </source>
</evidence>
<dbReference type="InterPro" id="IPR014016">
    <property type="entry name" value="UvrD-like_ATP-bd"/>
</dbReference>
<evidence type="ECO:0000313" key="15">
    <source>
        <dbReference type="EMBL" id="GGF87703.1"/>
    </source>
</evidence>
<keyword evidence="4 11" id="KW-0378">Hydrolase</keyword>
<dbReference type="Pfam" id="PF13361">
    <property type="entry name" value="UvrD_C"/>
    <property type="match status" value="1"/>
</dbReference>
<feature type="binding site" evidence="11">
    <location>
        <position position="278"/>
    </location>
    <ligand>
        <name>ATP</name>
        <dbReference type="ChEBI" id="CHEBI:30616"/>
    </ligand>
</feature>
<organism evidence="15 16">
    <name type="scientific">Cysteiniphilum litorale</name>
    <dbReference type="NCBI Taxonomy" id="2056700"/>
    <lineage>
        <taxon>Bacteria</taxon>
        <taxon>Pseudomonadati</taxon>
        <taxon>Pseudomonadota</taxon>
        <taxon>Gammaproteobacteria</taxon>
        <taxon>Thiotrichales</taxon>
        <taxon>Fastidiosibacteraceae</taxon>
        <taxon>Cysteiniphilum</taxon>
    </lineage>
</organism>
<dbReference type="Gene3D" id="1.10.486.10">
    <property type="entry name" value="PCRA, domain 4"/>
    <property type="match status" value="1"/>
</dbReference>
<dbReference type="PROSITE" id="PS51217">
    <property type="entry name" value="UVRD_HELICASE_CTER"/>
    <property type="match status" value="1"/>
</dbReference>
<dbReference type="CDD" id="cd17932">
    <property type="entry name" value="DEXQc_UvrD"/>
    <property type="match status" value="1"/>
</dbReference>